<dbReference type="RefSeq" id="XP_029740587.1">
    <property type="nucleotide sequence ID" value="XM_029883189.1"/>
</dbReference>
<dbReference type="PANTHER" id="PTHR35870:SF1">
    <property type="entry name" value="PROTEIN, PUTATIVE (AFU_ORTHOLOGUE AFUA_5G03330)-RELATED"/>
    <property type="match status" value="1"/>
</dbReference>
<dbReference type="AlphaFoldDB" id="A0A4U7L0A7"/>
<sequence>MTSSPTSTAAPGPSFSPAACTTSAFGELTPYIRHASSSTLAELLAANHESHHCFFNTRGMHNHSLHQLVADLTLGGSPEQLQRHYAYQIQHYLGQFSLNDRSRYDPYSPSDGGKGIQKVTEANWREHVGNARYYWSYLHFFDAQVQQRGLLSVLDRFVFSREANEEGVHMMLRFYGGVLHALIHFGYALEMRLPGIAAEALAMATSTAAGHAWLFDYQWVFHPPPPSKGGTKGLLELVREMQRDKRLSVEALGLKEEEAALPDTPFATREGSGFGVIQEYVDRWAAVQLGKEGEEEAMGELALLSGLLLGSVPKQTDGVAYMHDFFLMHLNNAHLFTPLYLHLFSSSSSSAHLSRAFLRALVAQFLYYYIARGRPALSLANFHDAEHDGHPPALSWETMFAQARDNVDEHLPKAVRALYVFEARYSGLQSKLRGSGLFDDDDDDDNDNDKGRGDGESIWRMTATQLVRMHRGELQTSRYASQEQRRNGESVGAHQEFWSFNPFF</sequence>
<dbReference type="EMBL" id="SRRM01000008">
    <property type="protein sequence ID" value="TKY88602.1"/>
    <property type="molecule type" value="Genomic_DNA"/>
</dbReference>
<dbReference type="Proteomes" id="UP000306050">
    <property type="component" value="Chromosome SGRAM_15"/>
</dbReference>
<evidence type="ECO:0000256" key="2">
    <source>
        <dbReference type="SAM" id="MobiDB-lite"/>
    </source>
</evidence>
<feature type="compositionally biased region" description="Acidic residues" evidence="2">
    <location>
        <begin position="438"/>
        <end position="447"/>
    </location>
</feature>
<dbReference type="Pfam" id="PF14027">
    <property type="entry name" value="Questin_oxidase"/>
    <property type="match status" value="1"/>
</dbReference>
<accession>A0A4U7L0A7</accession>
<dbReference type="KEGG" id="sgra:EX895_002591"/>
<evidence type="ECO:0000313" key="3">
    <source>
        <dbReference type="EMBL" id="TKY88602.1"/>
    </source>
</evidence>
<protein>
    <submittedName>
        <fullName evidence="3">Uncharacterized protein</fullName>
    </submittedName>
</protein>
<reference evidence="3 4" key="1">
    <citation type="submission" date="2019-05" db="EMBL/GenBank/DDBJ databases">
        <title>Sporisorium graminicola CBS 10092 draft sequencing and annotation.</title>
        <authorList>
            <person name="Solano-Gonzalez S."/>
            <person name="Caddick M.X."/>
            <person name="Darby A."/>
        </authorList>
    </citation>
    <scope>NUCLEOTIDE SEQUENCE [LARGE SCALE GENOMIC DNA]</scope>
    <source>
        <strain evidence="3 4">CBS 10092</strain>
    </source>
</reference>
<dbReference type="PANTHER" id="PTHR35870">
    <property type="entry name" value="PROTEIN, PUTATIVE (AFU_ORTHOLOGUE AFUA_5G03330)-RELATED"/>
    <property type="match status" value="1"/>
</dbReference>
<gene>
    <name evidence="3" type="ORF">EX895_002591</name>
</gene>
<evidence type="ECO:0000313" key="4">
    <source>
        <dbReference type="Proteomes" id="UP000306050"/>
    </source>
</evidence>
<name>A0A4U7L0A7_9BASI</name>
<keyword evidence="4" id="KW-1185">Reference proteome</keyword>
<dbReference type="GeneID" id="40725486"/>
<dbReference type="OrthoDB" id="10004862at2759"/>
<comment type="caution">
    <text evidence="3">The sequence shown here is derived from an EMBL/GenBank/DDBJ whole genome shotgun (WGS) entry which is preliminary data.</text>
</comment>
<feature type="region of interest" description="Disordered" evidence="2">
    <location>
        <begin position="436"/>
        <end position="456"/>
    </location>
</feature>
<dbReference type="GO" id="GO:0016491">
    <property type="term" value="F:oxidoreductase activity"/>
    <property type="evidence" value="ECO:0007669"/>
    <property type="project" value="UniProtKB-KW"/>
</dbReference>
<dbReference type="InterPro" id="IPR025337">
    <property type="entry name" value="Questin_oxidase-like"/>
</dbReference>
<keyword evidence="1" id="KW-0560">Oxidoreductase</keyword>
<feature type="region of interest" description="Disordered" evidence="2">
    <location>
        <begin position="472"/>
        <end position="492"/>
    </location>
</feature>
<proteinExistence type="predicted"/>
<organism evidence="3 4">
    <name type="scientific">Sporisorium graminicola</name>
    <dbReference type="NCBI Taxonomy" id="280036"/>
    <lineage>
        <taxon>Eukaryota</taxon>
        <taxon>Fungi</taxon>
        <taxon>Dikarya</taxon>
        <taxon>Basidiomycota</taxon>
        <taxon>Ustilaginomycotina</taxon>
        <taxon>Ustilaginomycetes</taxon>
        <taxon>Ustilaginales</taxon>
        <taxon>Ustilaginaceae</taxon>
        <taxon>Sporisorium</taxon>
    </lineage>
</organism>
<evidence type="ECO:0000256" key="1">
    <source>
        <dbReference type="ARBA" id="ARBA00023002"/>
    </source>
</evidence>